<evidence type="ECO:0000256" key="1">
    <source>
        <dbReference type="SAM" id="SignalP"/>
    </source>
</evidence>
<dbReference type="Proteomes" id="UP000595309">
    <property type="component" value="Chromosome"/>
</dbReference>
<evidence type="ECO:0000313" key="4">
    <source>
        <dbReference type="Proteomes" id="UP000048841"/>
    </source>
</evidence>
<dbReference type="PROSITE" id="PS51257">
    <property type="entry name" value="PROKAR_LIPOPROTEIN"/>
    <property type="match status" value="1"/>
</dbReference>
<evidence type="ECO:0008006" key="6">
    <source>
        <dbReference type="Google" id="ProtNLM"/>
    </source>
</evidence>
<reference evidence="3 5" key="2">
    <citation type="submission" date="2021-01" db="EMBL/GenBank/DDBJ databases">
        <title>FDA dAtabase for Regulatory Grade micrObial Sequences (FDA-ARGOS): Supporting development and validation of Infectious Disease Dx tests.</title>
        <authorList>
            <person name="Blissenbach B."/>
            <person name="Krut O."/>
            <person name="Tallon L."/>
            <person name="Sadzewicz L."/>
            <person name="Zhao X."/>
            <person name="Boylan J."/>
            <person name="Ott S."/>
            <person name="Bowen H."/>
            <person name="Vavikolanu K."/>
            <person name="Mehta A."/>
            <person name="Aluvathingal J."/>
            <person name="Nadendla S."/>
            <person name="Yan Y."/>
            <person name="Sichtig H."/>
        </authorList>
    </citation>
    <scope>NUCLEOTIDE SEQUENCE [LARGE SCALE GENOMIC DNA]</scope>
    <source>
        <strain evidence="3 5">FDAARGOS_1082</strain>
    </source>
</reference>
<keyword evidence="1" id="KW-0732">Signal</keyword>
<dbReference type="PATRIC" id="fig|630.129.peg.1877"/>
<dbReference type="EMBL" id="CP068146">
    <property type="protein sequence ID" value="QQU47024.1"/>
    <property type="molecule type" value="Genomic_DNA"/>
</dbReference>
<proteinExistence type="predicted"/>
<feature type="chain" id="PRO_5035989837" description="Lipoprotein" evidence="1">
    <location>
        <begin position="22"/>
        <end position="214"/>
    </location>
</feature>
<dbReference type="KEGG" id="yet:CH48_3509"/>
<dbReference type="EMBL" id="CGBR01000052">
    <property type="protein sequence ID" value="CFQ76023.1"/>
    <property type="molecule type" value="Genomic_DNA"/>
</dbReference>
<dbReference type="AlphaFoldDB" id="A0A0E1NE55"/>
<gene>
    <name evidence="2" type="ORF">ERS137941_04040</name>
    <name evidence="3" type="ORF">I6I39_19430</name>
</gene>
<evidence type="ECO:0000313" key="3">
    <source>
        <dbReference type="EMBL" id="QQU47024.1"/>
    </source>
</evidence>
<dbReference type="Proteomes" id="UP000048841">
    <property type="component" value="Unassembled WGS sequence"/>
</dbReference>
<organism evidence="2 4">
    <name type="scientific">Yersinia enterocolitica</name>
    <dbReference type="NCBI Taxonomy" id="630"/>
    <lineage>
        <taxon>Bacteria</taxon>
        <taxon>Pseudomonadati</taxon>
        <taxon>Pseudomonadota</taxon>
        <taxon>Gammaproteobacteria</taxon>
        <taxon>Enterobacterales</taxon>
        <taxon>Yersiniaceae</taxon>
        <taxon>Yersinia</taxon>
    </lineage>
</organism>
<protein>
    <recommendedName>
        <fullName evidence="6">Lipoprotein</fullName>
    </recommendedName>
</protein>
<sequence length="214" mass="24056">MFTKHTLIYSLALLASVFLLTGCPPPPDLTQWQRPNSTVNDARVAMEQCGVPLPGPQPDFTDNETVLYYHCMEQQGFVFKHGFKICDIYEQTPACVAQKQGRAVSLRQLEALPFVADSGFHPIKPDSGIDKSSRISWRKAGASLHFSHTIENDRVAQQMMYQCGYPQPLGSNSFVPTIRKAADIQRCMLDNGFEPKRKLMLVCRNYPQVTGCQK</sequence>
<dbReference type="GeneID" id="31409269"/>
<dbReference type="RefSeq" id="WP_005165963.1">
    <property type="nucleotide sequence ID" value="NZ_CGBC01000033.1"/>
</dbReference>
<dbReference type="OMA" id="LAVMYQC"/>
<feature type="signal peptide" evidence="1">
    <location>
        <begin position="1"/>
        <end position="21"/>
    </location>
</feature>
<evidence type="ECO:0000313" key="5">
    <source>
        <dbReference type="Proteomes" id="UP000595309"/>
    </source>
</evidence>
<name>A0A0E1NE55_YEREN</name>
<evidence type="ECO:0000313" key="2">
    <source>
        <dbReference type="EMBL" id="CFQ76023.1"/>
    </source>
</evidence>
<accession>A0A0E1NE55</accession>
<reference evidence="2 4" key="1">
    <citation type="submission" date="2015-03" db="EMBL/GenBank/DDBJ databases">
        <authorList>
            <person name="Murphy D."/>
        </authorList>
    </citation>
    <scope>NUCLEOTIDE SEQUENCE [LARGE SCALE GENOMIC DNA]</scope>
    <source>
        <strain evidence="2 4">IP26249</strain>
    </source>
</reference>